<evidence type="ECO:0000256" key="1">
    <source>
        <dbReference type="SAM" id="Phobius"/>
    </source>
</evidence>
<organism evidence="2 3">
    <name type="scientific">Phytohabitans suffuscus</name>
    <dbReference type="NCBI Taxonomy" id="624315"/>
    <lineage>
        <taxon>Bacteria</taxon>
        <taxon>Bacillati</taxon>
        <taxon>Actinomycetota</taxon>
        <taxon>Actinomycetes</taxon>
        <taxon>Micromonosporales</taxon>
        <taxon>Micromonosporaceae</taxon>
    </lineage>
</organism>
<dbReference type="KEGG" id="psuu:Psuf_038750"/>
<evidence type="ECO:0000313" key="3">
    <source>
        <dbReference type="Proteomes" id="UP000503011"/>
    </source>
</evidence>
<gene>
    <name evidence="2" type="ORF">Psuf_038750</name>
</gene>
<reference evidence="2 3" key="1">
    <citation type="submission" date="2020-03" db="EMBL/GenBank/DDBJ databases">
        <title>Whole genome shotgun sequence of Phytohabitans suffuscus NBRC 105367.</title>
        <authorList>
            <person name="Komaki H."/>
            <person name="Tamura T."/>
        </authorList>
    </citation>
    <scope>NUCLEOTIDE SEQUENCE [LARGE SCALE GENOMIC DNA]</scope>
    <source>
        <strain evidence="2 3">NBRC 105367</strain>
    </source>
</reference>
<dbReference type="RefSeq" id="WP_173158328.1">
    <property type="nucleotide sequence ID" value="NZ_AP022871.1"/>
</dbReference>
<feature type="transmembrane region" description="Helical" evidence="1">
    <location>
        <begin position="28"/>
        <end position="47"/>
    </location>
</feature>
<dbReference type="AlphaFoldDB" id="A0A6F8YKC3"/>
<keyword evidence="3" id="KW-1185">Reference proteome</keyword>
<keyword evidence="1" id="KW-0812">Transmembrane</keyword>
<proteinExistence type="predicted"/>
<keyword evidence="1" id="KW-1133">Transmembrane helix</keyword>
<dbReference type="EMBL" id="AP022871">
    <property type="protein sequence ID" value="BCB86562.1"/>
    <property type="molecule type" value="Genomic_DNA"/>
</dbReference>
<name>A0A6F8YKC3_9ACTN</name>
<sequence>MVGALATGVVYLVGSVAGYAAGRRLAFGAYLQILAAVAVVLPAGFFADTAIDRCRRDWHAFLARGRD</sequence>
<protein>
    <submittedName>
        <fullName evidence="2">Uncharacterized protein</fullName>
    </submittedName>
</protein>
<keyword evidence="1" id="KW-0472">Membrane</keyword>
<accession>A0A6F8YKC3</accession>
<reference evidence="2 3" key="2">
    <citation type="submission" date="2020-03" db="EMBL/GenBank/DDBJ databases">
        <authorList>
            <person name="Ichikawa N."/>
            <person name="Kimura A."/>
            <person name="Kitahashi Y."/>
            <person name="Uohara A."/>
        </authorList>
    </citation>
    <scope>NUCLEOTIDE SEQUENCE [LARGE SCALE GENOMIC DNA]</scope>
    <source>
        <strain evidence="2 3">NBRC 105367</strain>
    </source>
</reference>
<dbReference type="Proteomes" id="UP000503011">
    <property type="component" value="Chromosome"/>
</dbReference>
<evidence type="ECO:0000313" key="2">
    <source>
        <dbReference type="EMBL" id="BCB86562.1"/>
    </source>
</evidence>